<keyword evidence="1" id="KW-0732">Signal</keyword>
<dbReference type="OrthoDB" id="538450at2759"/>
<feature type="domain" description="Peptidase M11 gametolysin" evidence="2">
    <location>
        <begin position="154"/>
        <end position="422"/>
    </location>
</feature>
<dbReference type="InParanoid" id="D8TY05"/>
<evidence type="ECO:0000259" key="2">
    <source>
        <dbReference type="Pfam" id="PF05548"/>
    </source>
</evidence>
<name>D8TY05_VOLCA</name>
<keyword evidence="4" id="KW-1185">Reference proteome</keyword>
<dbReference type="Proteomes" id="UP000001058">
    <property type="component" value="Unassembled WGS sequence"/>
</dbReference>
<sequence>MKSRWLPQPRQPLFPSPRAARGQTLLLLLSFFQLQNAAWAAWSSTPTPSRSPPTVYSVNLSGKLAVRTADPDSWAVSVDGIDRAYQLPGQPADSDSGAAIGPGNYVALRCILAGPLSTKCTAVTGVRIIATPAPTPSSDVRLNILVMAIRLNATSVCNALPAMSTAEVEELYLGSDGFADYLNNCSYGKMVVDRSIFKVVPVTVPCSSAIMSCDPDAIASAARRALPTGNQVTSYSHLTYILPLGITSCGWAGLGELPGFQSWLQPTADGEVKRNTVMQELLQNFGLHPAWRNGVQYGDNSTVMGSGNSCPSAPELSRLGWASPAAVLNSSSLPASTFSSFALRATYLGSKGVMVKITPDWLGAAYTKNIYLALRSRGGGDDSLPAQFSRKVSIHEAGTSIDSSGVMSYMDPIVSLIGVVNPNSAFTLPGYNLQIVTGDIRNTGRNILVKVCRYVDGPNECIEPEPAQ</sequence>
<dbReference type="EMBL" id="GL378344">
    <property type="protein sequence ID" value="EFJ47465.1"/>
    <property type="molecule type" value="Genomic_DNA"/>
</dbReference>
<gene>
    <name evidence="3" type="ORF">VOLCADRAFT_91809</name>
</gene>
<reference evidence="3 4" key="1">
    <citation type="journal article" date="2010" name="Science">
        <title>Genomic analysis of organismal complexity in the multicellular green alga Volvox carteri.</title>
        <authorList>
            <person name="Prochnik S.E."/>
            <person name="Umen J."/>
            <person name="Nedelcu A.M."/>
            <person name="Hallmann A."/>
            <person name="Miller S.M."/>
            <person name="Nishii I."/>
            <person name="Ferris P."/>
            <person name="Kuo A."/>
            <person name="Mitros T."/>
            <person name="Fritz-Laylin L.K."/>
            <person name="Hellsten U."/>
            <person name="Chapman J."/>
            <person name="Simakov O."/>
            <person name="Rensing S.A."/>
            <person name="Terry A."/>
            <person name="Pangilinan J."/>
            <person name="Kapitonov V."/>
            <person name="Jurka J."/>
            <person name="Salamov A."/>
            <person name="Shapiro H."/>
            <person name="Schmutz J."/>
            <person name="Grimwood J."/>
            <person name="Lindquist E."/>
            <person name="Lucas S."/>
            <person name="Grigoriev I.V."/>
            <person name="Schmitt R."/>
            <person name="Kirk D."/>
            <person name="Rokhsar D.S."/>
        </authorList>
    </citation>
    <scope>NUCLEOTIDE SEQUENCE [LARGE SCALE GENOMIC DNA]</scope>
    <source>
        <strain evidence="4">f. Nagariensis / Eve</strain>
    </source>
</reference>
<dbReference type="GeneID" id="9615447"/>
<evidence type="ECO:0000313" key="4">
    <source>
        <dbReference type="Proteomes" id="UP000001058"/>
    </source>
</evidence>
<dbReference type="InterPro" id="IPR008752">
    <property type="entry name" value="Peptidase_M11"/>
</dbReference>
<evidence type="ECO:0000313" key="3">
    <source>
        <dbReference type="EMBL" id="EFJ47465.1"/>
    </source>
</evidence>
<dbReference type="RefSeq" id="XP_002951289.1">
    <property type="nucleotide sequence ID" value="XM_002951243.1"/>
</dbReference>
<dbReference type="Pfam" id="PF05548">
    <property type="entry name" value="Peptidase_M11"/>
    <property type="match status" value="1"/>
</dbReference>
<accession>D8TY05</accession>
<dbReference type="AlphaFoldDB" id="D8TY05"/>
<dbReference type="KEGG" id="vcn:VOLCADRAFT_91809"/>
<evidence type="ECO:0000256" key="1">
    <source>
        <dbReference type="SAM" id="SignalP"/>
    </source>
</evidence>
<proteinExistence type="predicted"/>
<feature type="signal peptide" evidence="1">
    <location>
        <begin position="1"/>
        <end position="40"/>
    </location>
</feature>
<protein>
    <recommendedName>
        <fullName evidence="2">Peptidase M11 gametolysin domain-containing protein</fullName>
    </recommendedName>
</protein>
<organism evidence="4">
    <name type="scientific">Volvox carteri f. nagariensis</name>
    <dbReference type="NCBI Taxonomy" id="3068"/>
    <lineage>
        <taxon>Eukaryota</taxon>
        <taxon>Viridiplantae</taxon>
        <taxon>Chlorophyta</taxon>
        <taxon>core chlorophytes</taxon>
        <taxon>Chlorophyceae</taxon>
        <taxon>CS clade</taxon>
        <taxon>Chlamydomonadales</taxon>
        <taxon>Volvocaceae</taxon>
        <taxon>Volvox</taxon>
    </lineage>
</organism>
<feature type="chain" id="PRO_5003124002" description="Peptidase M11 gametolysin domain-containing protein" evidence="1">
    <location>
        <begin position="41"/>
        <end position="468"/>
    </location>
</feature>
<dbReference type="eggNOG" id="ENOG502QUGT">
    <property type="taxonomic scope" value="Eukaryota"/>
</dbReference>